<dbReference type="InterPro" id="IPR001173">
    <property type="entry name" value="Glyco_trans_2-like"/>
</dbReference>
<dbReference type="Gene3D" id="3.90.550.10">
    <property type="entry name" value="Spore Coat Polysaccharide Biosynthesis Protein SpsA, Chain A"/>
    <property type="match status" value="1"/>
</dbReference>
<name>A0A2V1P6I1_9RHOB</name>
<evidence type="ECO:0000313" key="3">
    <source>
        <dbReference type="Proteomes" id="UP000245293"/>
    </source>
</evidence>
<dbReference type="AlphaFoldDB" id="A0A2V1P6I1"/>
<evidence type="ECO:0000313" key="2">
    <source>
        <dbReference type="EMBL" id="PWG17398.1"/>
    </source>
</evidence>
<dbReference type="InterPro" id="IPR029044">
    <property type="entry name" value="Nucleotide-diphossugar_trans"/>
</dbReference>
<gene>
    <name evidence="2" type="ORF">DFK10_06390</name>
</gene>
<dbReference type="Pfam" id="PF13632">
    <property type="entry name" value="Glyco_trans_2_3"/>
    <property type="match status" value="1"/>
</dbReference>
<keyword evidence="3" id="KW-1185">Reference proteome</keyword>
<organism evidence="2 3">
    <name type="scientific">Salibaculum griseiflavum</name>
    <dbReference type="NCBI Taxonomy" id="1914409"/>
    <lineage>
        <taxon>Bacteria</taxon>
        <taxon>Pseudomonadati</taxon>
        <taxon>Pseudomonadota</taxon>
        <taxon>Alphaproteobacteria</taxon>
        <taxon>Rhodobacterales</taxon>
        <taxon>Roseobacteraceae</taxon>
        <taxon>Salibaculum</taxon>
    </lineage>
</organism>
<dbReference type="EMBL" id="QETF01000005">
    <property type="protein sequence ID" value="PWG17398.1"/>
    <property type="molecule type" value="Genomic_DNA"/>
</dbReference>
<dbReference type="Proteomes" id="UP000245293">
    <property type="component" value="Unassembled WGS sequence"/>
</dbReference>
<dbReference type="OrthoDB" id="6116224at2"/>
<dbReference type="RefSeq" id="WP_109387774.1">
    <property type="nucleotide sequence ID" value="NZ_QETF01000005.1"/>
</dbReference>
<reference evidence="3" key="1">
    <citation type="submission" date="2018-05" db="EMBL/GenBank/DDBJ databases">
        <authorList>
            <person name="Du Z."/>
            <person name="Wang X."/>
        </authorList>
    </citation>
    <scope>NUCLEOTIDE SEQUENCE [LARGE SCALE GENOMIC DNA]</scope>
    <source>
        <strain evidence="3">WDS4C29</strain>
    </source>
</reference>
<dbReference type="SUPFAM" id="SSF53448">
    <property type="entry name" value="Nucleotide-diphospho-sugar transferases"/>
    <property type="match status" value="1"/>
</dbReference>
<sequence>MSRSWAFRSRATGRCLRPPTGGDRWLVFVDDDETVAPDWLACLVTSAEDRGFDLAAGPVIPIAPDSPLSPKEAIILDHYSAEARRGGRNRERALQAGAPFTHDLATNNWIGRVEALRNEGLRFDEAMGHMGGTDTDLSRRAAKAGLTLGWVPEALVYEVTPKTRLTLGYIFRRARSQTLAKYYMRYGKQGRRAVVRPVFTAMLKALSGLGRLAVGYALGSRTQVKGVRALGIATGYLQGVFGRRSTLYLETDGN</sequence>
<feature type="domain" description="Glycosyltransferase 2-like" evidence="1">
    <location>
        <begin position="25"/>
        <end position="184"/>
    </location>
</feature>
<comment type="caution">
    <text evidence="2">The sequence shown here is derived from an EMBL/GenBank/DDBJ whole genome shotgun (WGS) entry which is preliminary data.</text>
</comment>
<protein>
    <recommendedName>
        <fullName evidence="1">Glycosyltransferase 2-like domain-containing protein</fullName>
    </recommendedName>
</protein>
<evidence type="ECO:0000259" key="1">
    <source>
        <dbReference type="Pfam" id="PF13632"/>
    </source>
</evidence>
<accession>A0A2V1P6I1</accession>
<proteinExistence type="predicted"/>